<dbReference type="InterPro" id="IPR002104">
    <property type="entry name" value="Integrase_catalytic"/>
</dbReference>
<dbReference type="PANTHER" id="PTHR30349:SF41">
    <property type="entry name" value="INTEGRASE_RECOMBINASE PROTEIN MJ0367-RELATED"/>
    <property type="match status" value="1"/>
</dbReference>
<dbReference type="RefSeq" id="WP_372442359.1">
    <property type="nucleotide sequence ID" value="NZ_JBHRZH010000009.1"/>
</dbReference>
<proteinExistence type="inferred from homology"/>
<organism evidence="5 6">
    <name type="scientific">Tenggerimyces flavus</name>
    <dbReference type="NCBI Taxonomy" id="1708749"/>
    <lineage>
        <taxon>Bacteria</taxon>
        <taxon>Bacillati</taxon>
        <taxon>Actinomycetota</taxon>
        <taxon>Actinomycetes</taxon>
        <taxon>Propionibacteriales</taxon>
        <taxon>Nocardioidaceae</taxon>
        <taxon>Tenggerimyces</taxon>
    </lineage>
</organism>
<comment type="similarity">
    <text evidence="1">Belongs to the 'phage' integrase family.</text>
</comment>
<gene>
    <name evidence="5" type="primary">xerC</name>
    <name evidence="5" type="ORF">ACFOUW_12610</name>
</gene>
<dbReference type="EMBL" id="JBHRZH010000009">
    <property type="protein sequence ID" value="MFC3761681.1"/>
    <property type="molecule type" value="Genomic_DNA"/>
</dbReference>
<name>A0ABV7Y8N3_9ACTN</name>
<dbReference type="SUPFAM" id="SSF56349">
    <property type="entry name" value="DNA breaking-rejoining enzymes"/>
    <property type="match status" value="1"/>
</dbReference>
<keyword evidence="6" id="KW-1185">Reference proteome</keyword>
<reference evidence="6" key="1">
    <citation type="journal article" date="2019" name="Int. J. Syst. Evol. Microbiol.">
        <title>The Global Catalogue of Microorganisms (GCM) 10K type strain sequencing project: providing services to taxonomists for standard genome sequencing and annotation.</title>
        <authorList>
            <consortium name="The Broad Institute Genomics Platform"/>
            <consortium name="The Broad Institute Genome Sequencing Center for Infectious Disease"/>
            <person name="Wu L."/>
            <person name="Ma J."/>
        </authorList>
    </citation>
    <scope>NUCLEOTIDE SEQUENCE [LARGE SCALE GENOMIC DNA]</scope>
    <source>
        <strain evidence="6">CGMCC 4.7241</strain>
    </source>
</reference>
<feature type="domain" description="Tyr recombinase" evidence="4">
    <location>
        <begin position="1"/>
        <end position="190"/>
    </location>
</feature>
<evidence type="ECO:0000313" key="6">
    <source>
        <dbReference type="Proteomes" id="UP001595699"/>
    </source>
</evidence>
<dbReference type="PROSITE" id="PS51898">
    <property type="entry name" value="TYR_RECOMBINASE"/>
    <property type="match status" value="1"/>
</dbReference>
<dbReference type="PANTHER" id="PTHR30349">
    <property type="entry name" value="PHAGE INTEGRASE-RELATED"/>
    <property type="match status" value="1"/>
</dbReference>
<accession>A0ABV7Y8N3</accession>
<dbReference type="Proteomes" id="UP001595699">
    <property type="component" value="Unassembled WGS sequence"/>
</dbReference>
<keyword evidence="2" id="KW-0238">DNA-binding</keyword>
<evidence type="ECO:0000313" key="5">
    <source>
        <dbReference type="EMBL" id="MFC3761681.1"/>
    </source>
</evidence>
<evidence type="ECO:0000256" key="2">
    <source>
        <dbReference type="ARBA" id="ARBA00023125"/>
    </source>
</evidence>
<evidence type="ECO:0000256" key="3">
    <source>
        <dbReference type="ARBA" id="ARBA00023172"/>
    </source>
</evidence>
<sequence length="204" mass="22218">MDEARTLRQKIRTHEKAVRWDLADFADMMLGTGCRIGETAAIHLDAIDFNEGVVAVRGTVIRVKGVGLIVKKPKSDAGERIVELAGWTVDMIRRRMPEDASPDALVFPAQLGGLRDPSNTSADLRQVFDDLGYEWLTSHVFRRTVATLMDEAGLSARAVADQLGHAKVSMTQDHYFARKIARTGAAKVLGQLADESDGEGQSGG</sequence>
<protein>
    <submittedName>
        <fullName evidence="5">Tyrosine recombinase XerC</fullName>
    </submittedName>
</protein>
<dbReference type="Gene3D" id="1.10.443.10">
    <property type="entry name" value="Intergrase catalytic core"/>
    <property type="match status" value="1"/>
</dbReference>
<comment type="caution">
    <text evidence="5">The sequence shown here is derived from an EMBL/GenBank/DDBJ whole genome shotgun (WGS) entry which is preliminary data.</text>
</comment>
<evidence type="ECO:0000259" key="4">
    <source>
        <dbReference type="PROSITE" id="PS51898"/>
    </source>
</evidence>
<dbReference type="InterPro" id="IPR013762">
    <property type="entry name" value="Integrase-like_cat_sf"/>
</dbReference>
<dbReference type="InterPro" id="IPR050090">
    <property type="entry name" value="Tyrosine_recombinase_XerCD"/>
</dbReference>
<dbReference type="CDD" id="cd01189">
    <property type="entry name" value="INT_ICEBs1_C_like"/>
    <property type="match status" value="1"/>
</dbReference>
<evidence type="ECO:0000256" key="1">
    <source>
        <dbReference type="ARBA" id="ARBA00008857"/>
    </source>
</evidence>
<dbReference type="Pfam" id="PF00589">
    <property type="entry name" value="Phage_integrase"/>
    <property type="match status" value="1"/>
</dbReference>
<dbReference type="InterPro" id="IPR011010">
    <property type="entry name" value="DNA_brk_join_enz"/>
</dbReference>
<keyword evidence="3" id="KW-0233">DNA recombination</keyword>